<reference evidence="2 3" key="1">
    <citation type="journal article" date="2021" name="MBio">
        <title>A New Model Trypanosomatid, Novymonas esmeraldas: Genomic Perception of Its 'Candidatus Pandoraea novymonadis' Endosymbiont.</title>
        <authorList>
            <person name="Zakharova A."/>
            <person name="Saura A."/>
            <person name="Butenko A."/>
            <person name="Podesvova L."/>
            <person name="Warmusova S."/>
            <person name="Kostygov A.Y."/>
            <person name="Nenarokova A."/>
            <person name="Lukes J."/>
            <person name="Opperdoes F.R."/>
            <person name="Yurchenko V."/>
        </authorList>
    </citation>
    <scope>NUCLEOTIDE SEQUENCE [LARGE SCALE GENOMIC DNA]</scope>
    <source>
        <strain evidence="2 3">E262AT.01</strain>
    </source>
</reference>
<evidence type="ECO:0000313" key="3">
    <source>
        <dbReference type="Proteomes" id="UP001430356"/>
    </source>
</evidence>
<comment type="caution">
    <text evidence="2">The sequence shown here is derived from an EMBL/GenBank/DDBJ whole genome shotgun (WGS) entry which is preliminary data.</text>
</comment>
<organism evidence="2 3">
    <name type="scientific">Novymonas esmeraldas</name>
    <dbReference type="NCBI Taxonomy" id="1808958"/>
    <lineage>
        <taxon>Eukaryota</taxon>
        <taxon>Discoba</taxon>
        <taxon>Euglenozoa</taxon>
        <taxon>Kinetoplastea</taxon>
        <taxon>Metakinetoplastina</taxon>
        <taxon>Trypanosomatida</taxon>
        <taxon>Trypanosomatidae</taxon>
        <taxon>Novymonas</taxon>
    </lineage>
</organism>
<gene>
    <name evidence="2" type="ORF">NESM_000306500</name>
</gene>
<dbReference type="Proteomes" id="UP001430356">
    <property type="component" value="Unassembled WGS sequence"/>
</dbReference>
<accession>A0AAW0F746</accession>
<protein>
    <submittedName>
        <fullName evidence="2">Uncharacterized protein</fullName>
    </submittedName>
</protein>
<proteinExistence type="predicted"/>
<dbReference type="AlphaFoldDB" id="A0AAW0F746"/>
<feature type="region of interest" description="Disordered" evidence="1">
    <location>
        <begin position="1"/>
        <end position="29"/>
    </location>
</feature>
<evidence type="ECO:0000256" key="1">
    <source>
        <dbReference type="SAM" id="MobiDB-lite"/>
    </source>
</evidence>
<sequence>MPQDMGNGAQASGENPRAVPSTAHYHTSKALEASTAHVTAATTAPARAPAAVPLPSFAHDLAPVRMYPGSHLAHTQAAWTSHVSHPVTSHSPELEAAELDDSAAGDVVVIGCSVA</sequence>
<evidence type="ECO:0000313" key="2">
    <source>
        <dbReference type="EMBL" id="KAK7202345.1"/>
    </source>
</evidence>
<name>A0AAW0F746_9TRYP</name>
<dbReference type="EMBL" id="JAECZO010000028">
    <property type="protein sequence ID" value="KAK7202345.1"/>
    <property type="molecule type" value="Genomic_DNA"/>
</dbReference>
<keyword evidence="3" id="KW-1185">Reference proteome</keyword>